<proteinExistence type="inferred from homology"/>
<dbReference type="Pfam" id="PF03148">
    <property type="entry name" value="Tektin"/>
    <property type="match status" value="1"/>
</dbReference>
<dbReference type="GO" id="GO:0005634">
    <property type="term" value="C:nucleus"/>
    <property type="evidence" value="ECO:0007669"/>
    <property type="project" value="TreeGrafter"/>
</dbReference>
<dbReference type="GO" id="GO:0060271">
    <property type="term" value="P:cilium assembly"/>
    <property type="evidence" value="ECO:0007669"/>
    <property type="project" value="UniProtKB-UniRule"/>
</dbReference>
<name>A0A183AS40_9TREM</name>
<dbReference type="PANTHER" id="PTHR19960">
    <property type="entry name" value="TEKTIN"/>
    <property type="match status" value="1"/>
</dbReference>
<keyword evidence="5" id="KW-1185">Reference proteome</keyword>
<evidence type="ECO:0000256" key="2">
    <source>
        <dbReference type="ARBA" id="ARBA00022490"/>
    </source>
</evidence>
<dbReference type="PANTHER" id="PTHR19960:SF11">
    <property type="entry name" value="TEKTIN"/>
    <property type="match status" value="1"/>
</dbReference>
<dbReference type="EMBL" id="UZAN01047941">
    <property type="protein sequence ID" value="VDP85945.1"/>
    <property type="molecule type" value="Genomic_DNA"/>
</dbReference>
<reference evidence="6" key="1">
    <citation type="submission" date="2016-06" db="UniProtKB">
        <authorList>
            <consortium name="WormBaseParasite"/>
        </authorList>
    </citation>
    <scope>IDENTIFICATION</scope>
</reference>
<dbReference type="InterPro" id="IPR048256">
    <property type="entry name" value="Tektin-like"/>
</dbReference>
<dbReference type="GO" id="GO:0015630">
    <property type="term" value="C:microtubule cytoskeleton"/>
    <property type="evidence" value="ECO:0007669"/>
    <property type="project" value="UniProtKB-UniRule"/>
</dbReference>
<keyword evidence="2" id="KW-0963">Cytoplasm</keyword>
<comment type="similarity">
    <text evidence="1 3">Belongs to the tektin family.</text>
</comment>
<accession>A0A183AS40</accession>
<evidence type="ECO:0000313" key="6">
    <source>
        <dbReference type="WBParaSite" id="ECPE_0000980601-mRNA-1"/>
    </source>
</evidence>
<dbReference type="AlphaFoldDB" id="A0A183AS40"/>
<dbReference type="InterPro" id="IPR000435">
    <property type="entry name" value="Tektins"/>
</dbReference>
<dbReference type="WBParaSite" id="ECPE_0000980601-mRNA-1">
    <property type="protein sequence ID" value="ECPE_0000980601-mRNA-1"/>
    <property type="gene ID" value="ECPE_0000980601"/>
</dbReference>
<evidence type="ECO:0000313" key="4">
    <source>
        <dbReference type="EMBL" id="VDP85945.1"/>
    </source>
</evidence>
<reference evidence="4 5" key="2">
    <citation type="submission" date="2018-11" db="EMBL/GenBank/DDBJ databases">
        <authorList>
            <consortium name="Pathogen Informatics"/>
        </authorList>
    </citation>
    <scope>NUCLEOTIDE SEQUENCE [LARGE SCALE GENOMIC DNA]</scope>
    <source>
        <strain evidence="4 5">Egypt</strain>
    </source>
</reference>
<dbReference type="OrthoDB" id="9886517at2759"/>
<protein>
    <recommendedName>
        <fullName evidence="3">Tektin</fullName>
    </recommendedName>
</protein>
<dbReference type="GO" id="GO:0060294">
    <property type="term" value="P:cilium movement involved in cell motility"/>
    <property type="evidence" value="ECO:0007669"/>
    <property type="project" value="UniProtKB-UniRule"/>
</dbReference>
<evidence type="ECO:0000256" key="3">
    <source>
        <dbReference type="RuleBase" id="RU367040"/>
    </source>
</evidence>
<keyword evidence="3" id="KW-0966">Cell projection</keyword>
<dbReference type="GO" id="GO:0005930">
    <property type="term" value="C:axoneme"/>
    <property type="evidence" value="ECO:0007669"/>
    <property type="project" value="UniProtKB-SubCell"/>
</dbReference>
<gene>
    <name evidence="4" type="ORF">ECPE_LOCUS9775</name>
</gene>
<comment type="subcellular location">
    <subcellularLocation>
        <location evidence="3">Cytoplasm</location>
        <location evidence="3">Cytoskeleton</location>
        <location evidence="3">Cilium axoneme</location>
    </subcellularLocation>
</comment>
<keyword evidence="3" id="KW-0282">Flagellum</keyword>
<dbReference type="Proteomes" id="UP000272942">
    <property type="component" value="Unassembled WGS sequence"/>
</dbReference>
<evidence type="ECO:0000256" key="1">
    <source>
        <dbReference type="ARBA" id="ARBA00007209"/>
    </source>
</evidence>
<organism evidence="6">
    <name type="scientific">Echinostoma caproni</name>
    <dbReference type="NCBI Taxonomy" id="27848"/>
    <lineage>
        <taxon>Eukaryota</taxon>
        <taxon>Metazoa</taxon>
        <taxon>Spiralia</taxon>
        <taxon>Lophotrochozoa</taxon>
        <taxon>Platyhelminthes</taxon>
        <taxon>Trematoda</taxon>
        <taxon>Digenea</taxon>
        <taxon>Plagiorchiida</taxon>
        <taxon>Echinostomata</taxon>
        <taxon>Echinostomatoidea</taxon>
        <taxon>Echinostomatidae</taxon>
        <taxon>Echinostoma</taxon>
    </lineage>
</organism>
<keyword evidence="3" id="KW-0969">Cilium</keyword>
<sequence length="284" mass="32792">MDLMTRHHLSQKLGASNSIGSLPDIRFVPSTNSTYRSDYGKLQREKTFSGFTERNLYPVQSRYSSTISPWRPGTYFSANRVHTSHLEGPLVNSTFETGKLHELEGLRVPAIYSAARNALYCRYTPADWMRTHDERLARSDEARRRAERARLVFENSLESVVPMFVSGMLEPIPKIRDRSSSCLPSCERISDIYFMKTQLVEETDALVNEMNRLMSSKRVLEKAYQETENPLHITQECLYHREKRQSTDLVHDHPERSLLTEIDVIKSCQRDFSRLLEKASAQLG</sequence>
<evidence type="ECO:0000313" key="5">
    <source>
        <dbReference type="Proteomes" id="UP000272942"/>
    </source>
</evidence>